<dbReference type="EMBL" id="DTBZ01000065">
    <property type="protein sequence ID" value="HGQ17900.1"/>
    <property type="molecule type" value="Genomic_DNA"/>
</dbReference>
<dbReference type="AlphaFoldDB" id="A0A7J3JP87"/>
<protein>
    <submittedName>
        <fullName evidence="1">Uncharacterized protein</fullName>
    </submittedName>
</protein>
<gene>
    <name evidence="1" type="ORF">ENU30_02805</name>
</gene>
<evidence type="ECO:0000313" key="1">
    <source>
        <dbReference type="EMBL" id="HGQ17900.1"/>
    </source>
</evidence>
<name>A0A7J3JP87_9CREN</name>
<organism evidence="1">
    <name type="scientific">Ignisphaera aggregans</name>
    <dbReference type="NCBI Taxonomy" id="334771"/>
    <lineage>
        <taxon>Archaea</taxon>
        <taxon>Thermoproteota</taxon>
        <taxon>Thermoprotei</taxon>
        <taxon>Desulfurococcales</taxon>
        <taxon>Desulfurococcaceae</taxon>
        <taxon>Ignisphaera</taxon>
    </lineage>
</organism>
<reference evidence="1" key="1">
    <citation type="journal article" date="2020" name="mSystems">
        <title>Genome- and Community-Level Interaction Insights into Carbon Utilization and Element Cycling Functions of Hydrothermarchaeota in Hydrothermal Sediment.</title>
        <authorList>
            <person name="Zhou Z."/>
            <person name="Liu Y."/>
            <person name="Xu W."/>
            <person name="Pan J."/>
            <person name="Luo Z.H."/>
            <person name="Li M."/>
        </authorList>
    </citation>
    <scope>NUCLEOTIDE SEQUENCE [LARGE SCALE GENOMIC DNA]</scope>
    <source>
        <strain evidence="1">SpSt-657</strain>
    </source>
</reference>
<comment type="caution">
    <text evidence="1">The sequence shown here is derived from an EMBL/GenBank/DDBJ whole genome shotgun (WGS) entry which is preliminary data.</text>
</comment>
<proteinExistence type="predicted"/>
<sequence>MLTNIINQDRAIIISPFINFNIMLGFNIENELSQLSSKNIVIATSYKIPSYLIREIIRDGNNILLIDSFKCLDNVYAHIIILNNIDADELLISCLTTTNKIFVLAEKLHRIHKLGNSAWNVYKVRKINPNTYSILDAHEGNIVVLGVKGCSIYKLEMPEDVVLIYREVVNHVKEFGSIKASELLRYMVKTLGYDREFVLNAIRRSVAMGIIRYQSGYLIPQITINS</sequence>
<accession>A0A7J3JP87</accession>